<gene>
    <name evidence="1" type="ORF">GSONMT00037289001</name>
</gene>
<proteinExistence type="predicted"/>
<reference evidence="1" key="1">
    <citation type="journal article" date="2014" name="Nat. Commun.">
        <title>The rainbow trout genome provides novel insights into evolution after whole-genome duplication in vertebrates.</title>
        <authorList>
            <person name="Berthelot C."/>
            <person name="Brunet F."/>
            <person name="Chalopin D."/>
            <person name="Juanchich A."/>
            <person name="Bernard M."/>
            <person name="Noel B."/>
            <person name="Bento P."/>
            <person name="Da Silva C."/>
            <person name="Labadie K."/>
            <person name="Alberti A."/>
            <person name="Aury J.M."/>
            <person name="Louis A."/>
            <person name="Dehais P."/>
            <person name="Bardou P."/>
            <person name="Montfort J."/>
            <person name="Klopp C."/>
            <person name="Cabau C."/>
            <person name="Gaspin C."/>
            <person name="Thorgaard G.H."/>
            <person name="Boussaha M."/>
            <person name="Quillet E."/>
            <person name="Guyomard R."/>
            <person name="Galiana D."/>
            <person name="Bobe J."/>
            <person name="Volff J.N."/>
            <person name="Genet C."/>
            <person name="Wincker P."/>
            <person name="Jaillon O."/>
            <person name="Roest Crollius H."/>
            <person name="Guiguen Y."/>
        </authorList>
    </citation>
    <scope>NUCLEOTIDE SEQUENCE [LARGE SCALE GENOMIC DNA]</scope>
</reference>
<organism evidence="1 2">
    <name type="scientific">Oncorhynchus mykiss</name>
    <name type="common">Rainbow trout</name>
    <name type="synonym">Salmo gairdneri</name>
    <dbReference type="NCBI Taxonomy" id="8022"/>
    <lineage>
        <taxon>Eukaryota</taxon>
        <taxon>Metazoa</taxon>
        <taxon>Chordata</taxon>
        <taxon>Craniata</taxon>
        <taxon>Vertebrata</taxon>
        <taxon>Euteleostomi</taxon>
        <taxon>Actinopterygii</taxon>
        <taxon>Neopterygii</taxon>
        <taxon>Teleostei</taxon>
        <taxon>Protacanthopterygii</taxon>
        <taxon>Salmoniformes</taxon>
        <taxon>Salmonidae</taxon>
        <taxon>Salmoninae</taxon>
        <taxon>Oncorhynchus</taxon>
    </lineage>
</organism>
<dbReference type="Gene3D" id="4.10.87.10">
    <property type="entry name" value="mRNA Capping Enzyme, domain 3"/>
    <property type="match status" value="1"/>
</dbReference>
<accession>A0A060WRL0</accession>
<dbReference type="EMBL" id="FR904697">
    <property type="protein sequence ID" value="CDQ70033.1"/>
    <property type="molecule type" value="Genomic_DNA"/>
</dbReference>
<name>A0A060WRL0_ONCMY</name>
<sequence length="77" mass="8946">MSFYSPDLFSFLAVQCYSICPVADEISCCLLESRFMSPVSHEVNDLIFQPCGSSKELKQYDNKIIEWSFNNDTWVFM</sequence>
<dbReference type="PaxDb" id="8022-A0A060WRL0"/>
<reference evidence="1" key="2">
    <citation type="submission" date="2014-03" db="EMBL/GenBank/DDBJ databases">
        <authorList>
            <person name="Genoscope - CEA"/>
        </authorList>
    </citation>
    <scope>NUCLEOTIDE SEQUENCE</scope>
</reference>
<protein>
    <submittedName>
        <fullName evidence="1">Uncharacterized protein</fullName>
    </submittedName>
</protein>
<evidence type="ECO:0000313" key="2">
    <source>
        <dbReference type="Proteomes" id="UP000193380"/>
    </source>
</evidence>
<dbReference type="Proteomes" id="UP000193380">
    <property type="component" value="Unassembled WGS sequence"/>
</dbReference>
<dbReference type="STRING" id="8022.A0A060WRL0"/>
<dbReference type="AlphaFoldDB" id="A0A060WRL0"/>
<evidence type="ECO:0000313" key="1">
    <source>
        <dbReference type="EMBL" id="CDQ70033.1"/>
    </source>
</evidence>